<dbReference type="Gene3D" id="3.10.180.10">
    <property type="entry name" value="2,3-Dihydroxybiphenyl 1,2-Dioxygenase, domain 1"/>
    <property type="match status" value="1"/>
</dbReference>
<organism evidence="2">
    <name type="scientific">Cladocopium goreaui</name>
    <dbReference type="NCBI Taxonomy" id="2562237"/>
    <lineage>
        <taxon>Eukaryota</taxon>
        <taxon>Sar</taxon>
        <taxon>Alveolata</taxon>
        <taxon>Dinophyceae</taxon>
        <taxon>Suessiales</taxon>
        <taxon>Symbiodiniaceae</taxon>
        <taxon>Cladocopium</taxon>
    </lineage>
</organism>
<dbReference type="Proteomes" id="UP001152797">
    <property type="component" value="Unassembled WGS sequence"/>
</dbReference>
<gene>
    <name evidence="2" type="ORF">C1SCF055_LOCUS19959</name>
</gene>
<evidence type="ECO:0000313" key="3">
    <source>
        <dbReference type="EMBL" id="CAL4780497.1"/>
    </source>
</evidence>
<evidence type="ECO:0000313" key="4">
    <source>
        <dbReference type="Proteomes" id="UP001152797"/>
    </source>
</evidence>
<name>A0A9P1G089_9DINO</name>
<dbReference type="EMBL" id="CAMXCT020001800">
    <property type="protein sequence ID" value="CAL1146560.1"/>
    <property type="molecule type" value="Genomic_DNA"/>
</dbReference>
<dbReference type="Pfam" id="PF00903">
    <property type="entry name" value="Glyoxalase"/>
    <property type="match status" value="1"/>
</dbReference>
<dbReference type="AlphaFoldDB" id="A0A9P1G089"/>
<dbReference type="InterPro" id="IPR037523">
    <property type="entry name" value="VOC_core"/>
</dbReference>
<dbReference type="EMBL" id="CAMXCT030001800">
    <property type="protein sequence ID" value="CAL4780497.1"/>
    <property type="molecule type" value="Genomic_DNA"/>
</dbReference>
<dbReference type="PROSITE" id="PS51819">
    <property type="entry name" value="VOC"/>
    <property type="match status" value="1"/>
</dbReference>
<dbReference type="InterPro" id="IPR029068">
    <property type="entry name" value="Glyas_Bleomycin-R_OHBP_Dase"/>
</dbReference>
<sequence>MQPDHHNLSPYKTQLLTWPEARPEDMLRAAQRLASRSSRLPVPCLLGLDHAAIGVKDLKRSLAWYHGVLGLRHMFVDDPMFNGPIAMVGVNDIPLLALLRLPDNEQPLVGSREQRGHFALRTKPEDFETWRESLPDLLRLHRAHDLQSLWLEEQDYGRQRSLFFQDPDTNEIEVAAWFR</sequence>
<reference evidence="3 4" key="2">
    <citation type="submission" date="2024-05" db="EMBL/GenBank/DDBJ databases">
        <authorList>
            <person name="Chen Y."/>
            <person name="Shah S."/>
            <person name="Dougan E. K."/>
            <person name="Thang M."/>
            <person name="Chan C."/>
        </authorList>
    </citation>
    <scope>NUCLEOTIDE SEQUENCE [LARGE SCALE GENOMIC DNA]</scope>
</reference>
<accession>A0A9P1G089</accession>
<reference evidence="2" key="1">
    <citation type="submission" date="2022-10" db="EMBL/GenBank/DDBJ databases">
        <authorList>
            <person name="Chen Y."/>
            <person name="Dougan E. K."/>
            <person name="Chan C."/>
            <person name="Rhodes N."/>
            <person name="Thang M."/>
        </authorList>
    </citation>
    <scope>NUCLEOTIDE SEQUENCE</scope>
</reference>
<evidence type="ECO:0000313" key="2">
    <source>
        <dbReference type="EMBL" id="CAI3993185.1"/>
    </source>
</evidence>
<dbReference type="OrthoDB" id="5371818at2759"/>
<keyword evidence="4" id="KW-1185">Reference proteome</keyword>
<dbReference type="CDD" id="cd06587">
    <property type="entry name" value="VOC"/>
    <property type="match status" value="1"/>
</dbReference>
<evidence type="ECO:0000259" key="1">
    <source>
        <dbReference type="PROSITE" id="PS51819"/>
    </source>
</evidence>
<comment type="caution">
    <text evidence="2">The sequence shown here is derived from an EMBL/GenBank/DDBJ whole genome shotgun (WGS) entry which is preliminary data.</text>
</comment>
<protein>
    <submittedName>
        <fullName evidence="3">VOC domain-containing protein</fullName>
    </submittedName>
</protein>
<feature type="domain" description="VOC" evidence="1">
    <location>
        <begin position="47"/>
        <end position="177"/>
    </location>
</feature>
<dbReference type="InterPro" id="IPR004360">
    <property type="entry name" value="Glyas_Fos-R_dOase_dom"/>
</dbReference>
<dbReference type="EMBL" id="CAMXCT010001800">
    <property type="protein sequence ID" value="CAI3993185.1"/>
    <property type="molecule type" value="Genomic_DNA"/>
</dbReference>
<proteinExistence type="predicted"/>
<dbReference type="SUPFAM" id="SSF54593">
    <property type="entry name" value="Glyoxalase/Bleomycin resistance protein/Dihydroxybiphenyl dioxygenase"/>
    <property type="match status" value="1"/>
</dbReference>